<dbReference type="InterPro" id="IPR039793">
    <property type="entry name" value="UROS/Hem4"/>
</dbReference>
<comment type="catalytic activity">
    <reaction evidence="8">
        <text>hydroxymethylbilane = uroporphyrinogen III + H2O</text>
        <dbReference type="Rhea" id="RHEA:18965"/>
        <dbReference type="ChEBI" id="CHEBI:15377"/>
        <dbReference type="ChEBI" id="CHEBI:57308"/>
        <dbReference type="ChEBI" id="CHEBI:57845"/>
        <dbReference type="EC" id="4.2.1.75"/>
    </reaction>
</comment>
<accession>A0A381ZQ21</accession>
<reference evidence="10" key="1">
    <citation type="submission" date="2018-05" db="EMBL/GenBank/DDBJ databases">
        <authorList>
            <person name="Lanie J.A."/>
            <person name="Ng W.-L."/>
            <person name="Kazmierczak K.M."/>
            <person name="Andrzejewski T.M."/>
            <person name="Davidsen T.M."/>
            <person name="Wayne K.J."/>
            <person name="Tettelin H."/>
            <person name="Glass J.I."/>
            <person name="Rusch D."/>
            <person name="Podicherti R."/>
            <person name="Tsui H.-C.T."/>
            <person name="Winkler M.E."/>
        </authorList>
    </citation>
    <scope>NUCLEOTIDE SEQUENCE</scope>
</reference>
<dbReference type="GO" id="GO:0006780">
    <property type="term" value="P:uroporphyrinogen III biosynthetic process"/>
    <property type="evidence" value="ECO:0007669"/>
    <property type="project" value="InterPro"/>
</dbReference>
<evidence type="ECO:0000256" key="5">
    <source>
        <dbReference type="ARBA" id="ARBA00023244"/>
    </source>
</evidence>
<evidence type="ECO:0000313" key="10">
    <source>
        <dbReference type="EMBL" id="SVA91224.1"/>
    </source>
</evidence>
<sequence>MHILLTRPLEDSHALILSFQKLGHDVSHMPLIKIEKKNYENVNFSDFKGIIFTSSNSIKFLDTKLIDKKIICFCVGSATEKKARSNGFQNIYSADGSVSNLKELLLQNFNSSDGKLLYVSGEIVSANLDQELISEGYYVKRIINYVAKPIEKINETFIDKLKLKMPEIVFVYSQNSAINFLNIIKNYQLVDLWMDTNLMCLGEKTSSVLNEIKWKKIFLFNPGEEEFLLYKI</sequence>
<proteinExistence type="inferred from homology"/>
<dbReference type="AlphaFoldDB" id="A0A381ZQ21"/>
<dbReference type="InterPro" id="IPR036108">
    <property type="entry name" value="4pyrrol_syn_uPrphyn_synt_sf"/>
</dbReference>
<evidence type="ECO:0000256" key="4">
    <source>
        <dbReference type="ARBA" id="ARBA00023239"/>
    </source>
</evidence>
<dbReference type="CDD" id="cd06578">
    <property type="entry name" value="HemD"/>
    <property type="match status" value="1"/>
</dbReference>
<keyword evidence="4" id="KW-0456">Lyase</keyword>
<name>A0A381ZQ21_9ZZZZ</name>
<evidence type="ECO:0000256" key="6">
    <source>
        <dbReference type="ARBA" id="ARBA00031702"/>
    </source>
</evidence>
<dbReference type="EMBL" id="UINC01022167">
    <property type="protein sequence ID" value="SVA91224.1"/>
    <property type="molecule type" value="Genomic_DNA"/>
</dbReference>
<evidence type="ECO:0000256" key="1">
    <source>
        <dbReference type="ARBA" id="ARBA00004772"/>
    </source>
</evidence>
<gene>
    <name evidence="10" type="ORF">METZ01_LOCUS144078</name>
</gene>
<evidence type="ECO:0000256" key="2">
    <source>
        <dbReference type="ARBA" id="ARBA00008133"/>
    </source>
</evidence>
<dbReference type="InterPro" id="IPR003754">
    <property type="entry name" value="4pyrrol_synth_uPrphyn_synth"/>
</dbReference>
<evidence type="ECO:0000259" key="9">
    <source>
        <dbReference type="Pfam" id="PF02602"/>
    </source>
</evidence>
<organism evidence="10">
    <name type="scientific">marine metagenome</name>
    <dbReference type="NCBI Taxonomy" id="408172"/>
    <lineage>
        <taxon>unclassified sequences</taxon>
        <taxon>metagenomes</taxon>
        <taxon>ecological metagenomes</taxon>
    </lineage>
</organism>
<dbReference type="PANTHER" id="PTHR38042:SF1">
    <property type="entry name" value="UROPORPHYRINOGEN-III SYNTHASE, CHLOROPLASTIC"/>
    <property type="match status" value="1"/>
</dbReference>
<protein>
    <recommendedName>
        <fullName evidence="3">uroporphyrinogen-III synthase</fullName>
        <ecNumber evidence="3">4.2.1.75</ecNumber>
    </recommendedName>
    <alternativeName>
        <fullName evidence="7">Hydroxymethylbilane hydrolyase [cyclizing]</fullName>
    </alternativeName>
    <alternativeName>
        <fullName evidence="6">Uroporphyrinogen-III cosynthase</fullName>
    </alternativeName>
</protein>
<dbReference type="GO" id="GO:0004852">
    <property type="term" value="F:uroporphyrinogen-III synthase activity"/>
    <property type="evidence" value="ECO:0007669"/>
    <property type="project" value="UniProtKB-EC"/>
</dbReference>
<comment type="pathway">
    <text evidence="1">Porphyrin-containing compound metabolism; protoporphyrin-IX biosynthesis; coproporphyrinogen-III from 5-aminolevulinate: step 3/4.</text>
</comment>
<evidence type="ECO:0000256" key="3">
    <source>
        <dbReference type="ARBA" id="ARBA00013109"/>
    </source>
</evidence>
<feature type="domain" description="Tetrapyrrole biosynthesis uroporphyrinogen III synthase" evidence="9">
    <location>
        <begin position="19"/>
        <end position="216"/>
    </location>
</feature>
<dbReference type="EC" id="4.2.1.75" evidence="3"/>
<evidence type="ECO:0000256" key="7">
    <source>
        <dbReference type="ARBA" id="ARBA00032649"/>
    </source>
</evidence>
<keyword evidence="5" id="KW-0627">Porphyrin biosynthesis</keyword>
<evidence type="ECO:0000256" key="8">
    <source>
        <dbReference type="ARBA" id="ARBA00048617"/>
    </source>
</evidence>
<dbReference type="SUPFAM" id="SSF69618">
    <property type="entry name" value="HemD-like"/>
    <property type="match status" value="1"/>
</dbReference>
<dbReference type="Pfam" id="PF02602">
    <property type="entry name" value="HEM4"/>
    <property type="match status" value="1"/>
</dbReference>
<dbReference type="PANTHER" id="PTHR38042">
    <property type="entry name" value="UROPORPHYRINOGEN-III SYNTHASE, CHLOROPLASTIC"/>
    <property type="match status" value="1"/>
</dbReference>
<dbReference type="Gene3D" id="3.40.50.10090">
    <property type="match status" value="2"/>
</dbReference>
<comment type="similarity">
    <text evidence="2">Belongs to the uroporphyrinogen-III synthase family.</text>
</comment>